<dbReference type="Proteomes" id="UP000663843">
    <property type="component" value="Unassembled WGS sequence"/>
</dbReference>
<dbReference type="AlphaFoldDB" id="A0A8H2X7M5"/>
<accession>A0A8H2X7M5</accession>
<gene>
    <name evidence="1" type="ORF">RDB_LOCUS52687</name>
</gene>
<reference evidence="1" key="1">
    <citation type="submission" date="2021-01" db="EMBL/GenBank/DDBJ databases">
        <authorList>
            <person name="Kaushik A."/>
        </authorList>
    </citation>
    <scope>NUCLEOTIDE SEQUENCE</scope>
    <source>
        <strain evidence="1">AG2-2IIIB</strain>
    </source>
</reference>
<dbReference type="EMBL" id="CAJMWT010001789">
    <property type="protein sequence ID" value="CAE6419968.1"/>
    <property type="molecule type" value="Genomic_DNA"/>
</dbReference>
<name>A0A8H2X7M5_9AGAM</name>
<proteinExistence type="predicted"/>
<evidence type="ECO:0000313" key="1">
    <source>
        <dbReference type="EMBL" id="CAE6419968.1"/>
    </source>
</evidence>
<sequence length="586" mass="65397">MHFLHRPLSTMSDKPIINNWETYVRSAAFDKECAVQSKRLSSRCGGPECSEYLKLWKADDSSSVTSAGFSGRTVPKLEAHLYYYGIRGRKHLGPKLVYRTSKDVFTRPPRPEDLRAMQLVPVYEHKELGQDDLWDTVRDEEEPNTGGNSETVITPVTIWIGVLPDSLTGEVAFESSNDILKLLKNHNIHDIDVAYRESVAKPLSGVELFAPADDFDPLKDVIDPVTTALGLPIAGLRRLHMEGTLGFYFRVGDDLFGVTPRHVLFSEEDNSHYFYNGGPKEVVLMGTDAFNGFLASIQTRISRSNITVTILRKRVAMYRRRAEAGDQQAATNLKKTEADEQKTIEAIKTLETFLFKMKLGWSKPEDRVIGYVIWAPPIGVGAPPIGLALPHDYTKDVCVIKLDEKKFMSNFRGNVIDLGTEIEPGGFTNRMYLWDGAQPEFDYPWDRLFRLRSILSPAKLRQPSGKDLNGDPMRYVIKRGLATRTTIGRLTGFASHKRRYSVLGKLDSVEVAVYPDNSHSGPFSKGGDSGALIAGSLGEFIALLTSGTGPADSSDVTYGTPIDWLWNDVIKPQFPDANLDFDIPEN</sequence>
<comment type="caution">
    <text evidence="1">The sequence shown here is derived from an EMBL/GenBank/DDBJ whole genome shotgun (WGS) entry which is preliminary data.</text>
</comment>
<organism evidence="1 2">
    <name type="scientific">Rhizoctonia solani</name>
    <dbReference type="NCBI Taxonomy" id="456999"/>
    <lineage>
        <taxon>Eukaryota</taxon>
        <taxon>Fungi</taxon>
        <taxon>Dikarya</taxon>
        <taxon>Basidiomycota</taxon>
        <taxon>Agaricomycotina</taxon>
        <taxon>Agaricomycetes</taxon>
        <taxon>Cantharellales</taxon>
        <taxon>Ceratobasidiaceae</taxon>
        <taxon>Rhizoctonia</taxon>
    </lineage>
</organism>
<evidence type="ECO:0000313" key="2">
    <source>
        <dbReference type="Proteomes" id="UP000663843"/>
    </source>
</evidence>
<protein>
    <submittedName>
        <fullName evidence="1">Uncharacterized protein</fullName>
    </submittedName>
</protein>